<evidence type="ECO:0000313" key="1">
    <source>
        <dbReference type="EMBL" id="CAF1471530.1"/>
    </source>
</evidence>
<dbReference type="Proteomes" id="UP000663834">
    <property type="component" value="Unassembled WGS sequence"/>
</dbReference>
<name>A0A815R427_9BILA</name>
<gene>
    <name evidence="1" type="ORF">KQP761_LOCUS13067</name>
</gene>
<protein>
    <submittedName>
        <fullName evidence="1">Uncharacterized protein</fullName>
    </submittedName>
</protein>
<dbReference type="EMBL" id="CAJNOW010006027">
    <property type="protein sequence ID" value="CAF1471530.1"/>
    <property type="molecule type" value="Genomic_DNA"/>
</dbReference>
<sequence length="103" mass="11871">MEKLRYVCVAKELGSIDTIRRIHIQIIQWEKESVYECFTDEYLGKFLPFCDCYVKTRLNFIEYGLFHGSKGSGATKQWPGITGKGEITLALNLPGVTNYYSDY</sequence>
<organism evidence="1 2">
    <name type="scientific">Rotaria magnacalcarata</name>
    <dbReference type="NCBI Taxonomy" id="392030"/>
    <lineage>
        <taxon>Eukaryota</taxon>
        <taxon>Metazoa</taxon>
        <taxon>Spiralia</taxon>
        <taxon>Gnathifera</taxon>
        <taxon>Rotifera</taxon>
        <taxon>Eurotatoria</taxon>
        <taxon>Bdelloidea</taxon>
        <taxon>Philodinida</taxon>
        <taxon>Philodinidae</taxon>
        <taxon>Rotaria</taxon>
    </lineage>
</organism>
<accession>A0A815R427</accession>
<proteinExistence type="predicted"/>
<evidence type="ECO:0000313" key="2">
    <source>
        <dbReference type="Proteomes" id="UP000663834"/>
    </source>
</evidence>
<reference evidence="1" key="1">
    <citation type="submission" date="2021-02" db="EMBL/GenBank/DDBJ databases">
        <authorList>
            <person name="Nowell W R."/>
        </authorList>
    </citation>
    <scope>NUCLEOTIDE SEQUENCE</scope>
</reference>
<comment type="caution">
    <text evidence="1">The sequence shown here is derived from an EMBL/GenBank/DDBJ whole genome shotgun (WGS) entry which is preliminary data.</text>
</comment>
<dbReference type="AlphaFoldDB" id="A0A815R427"/>